<gene>
    <name evidence="2" type="ORF">CLV92_11478</name>
</gene>
<feature type="region of interest" description="Disordered" evidence="1">
    <location>
        <begin position="115"/>
        <end position="143"/>
    </location>
</feature>
<dbReference type="Proteomes" id="UP000239485">
    <property type="component" value="Unassembled WGS sequence"/>
</dbReference>
<dbReference type="RefSeq" id="WP_104434724.1">
    <property type="nucleotide sequence ID" value="NZ_PTJD01000014.1"/>
</dbReference>
<accession>A0A2S6IE53</accession>
<dbReference type="EMBL" id="PTJD01000014">
    <property type="protein sequence ID" value="PPK92477.1"/>
    <property type="molecule type" value="Genomic_DNA"/>
</dbReference>
<proteinExistence type="predicted"/>
<dbReference type="AlphaFoldDB" id="A0A2S6IE53"/>
<evidence type="ECO:0000313" key="2">
    <source>
        <dbReference type="EMBL" id="PPK92477.1"/>
    </source>
</evidence>
<evidence type="ECO:0000313" key="3">
    <source>
        <dbReference type="Proteomes" id="UP000239485"/>
    </source>
</evidence>
<sequence>MGTRRWWGRPTGGSSAEADLRHEIERLTQENMRLRLERQRPHSLSSITEQLRAAVEEPAGATDALEARDEAHHVLAQAEVTRRAVLDVLDSLVVAASQMQRQLAQDVPLAEIDRRVTERRTGRGAGQERERLGSSVAAEASRS</sequence>
<keyword evidence="3" id="KW-1185">Reference proteome</keyword>
<protein>
    <submittedName>
        <fullName evidence="2">Uncharacterized protein</fullName>
    </submittedName>
</protein>
<comment type="caution">
    <text evidence="2">The sequence shown here is derived from an EMBL/GenBank/DDBJ whole genome shotgun (WGS) entry which is preliminary data.</text>
</comment>
<name>A0A2S6IE53_9ACTN</name>
<reference evidence="2 3" key="1">
    <citation type="submission" date="2018-02" db="EMBL/GenBank/DDBJ databases">
        <title>Genomic Encyclopedia of Archaeal and Bacterial Type Strains, Phase II (KMG-II): from individual species to whole genera.</title>
        <authorList>
            <person name="Goeker M."/>
        </authorList>
    </citation>
    <scope>NUCLEOTIDE SEQUENCE [LARGE SCALE GENOMIC DNA]</scope>
    <source>
        <strain evidence="2 3">DSM 22857</strain>
    </source>
</reference>
<organism evidence="2 3">
    <name type="scientific">Kineococcus xinjiangensis</name>
    <dbReference type="NCBI Taxonomy" id="512762"/>
    <lineage>
        <taxon>Bacteria</taxon>
        <taxon>Bacillati</taxon>
        <taxon>Actinomycetota</taxon>
        <taxon>Actinomycetes</taxon>
        <taxon>Kineosporiales</taxon>
        <taxon>Kineosporiaceae</taxon>
        <taxon>Kineococcus</taxon>
    </lineage>
</organism>
<feature type="compositionally biased region" description="Basic and acidic residues" evidence="1">
    <location>
        <begin position="115"/>
        <end position="132"/>
    </location>
</feature>
<evidence type="ECO:0000256" key="1">
    <source>
        <dbReference type="SAM" id="MobiDB-lite"/>
    </source>
</evidence>